<dbReference type="AlphaFoldDB" id="A0A9D1R216"/>
<protein>
    <submittedName>
        <fullName evidence="5">LacI family DNA-binding transcriptional regulator</fullName>
    </submittedName>
</protein>
<dbReference type="PANTHER" id="PTHR30146">
    <property type="entry name" value="LACI-RELATED TRANSCRIPTIONAL REPRESSOR"/>
    <property type="match status" value="1"/>
</dbReference>
<comment type="caution">
    <text evidence="5">The sequence shown here is derived from an EMBL/GenBank/DDBJ whole genome shotgun (WGS) entry which is preliminary data.</text>
</comment>
<evidence type="ECO:0000256" key="1">
    <source>
        <dbReference type="ARBA" id="ARBA00023015"/>
    </source>
</evidence>
<dbReference type="InterPro" id="IPR000843">
    <property type="entry name" value="HTH_LacI"/>
</dbReference>
<name>A0A9D1R216_9FIRM</name>
<evidence type="ECO:0000313" key="6">
    <source>
        <dbReference type="Proteomes" id="UP000824265"/>
    </source>
</evidence>
<keyword evidence="2 5" id="KW-0238">DNA-binding</keyword>
<evidence type="ECO:0000256" key="2">
    <source>
        <dbReference type="ARBA" id="ARBA00023125"/>
    </source>
</evidence>
<dbReference type="InterPro" id="IPR046335">
    <property type="entry name" value="LacI/GalR-like_sensor"/>
</dbReference>
<dbReference type="PROSITE" id="PS50932">
    <property type="entry name" value="HTH_LACI_2"/>
    <property type="match status" value="1"/>
</dbReference>
<proteinExistence type="predicted"/>
<dbReference type="SMART" id="SM00354">
    <property type="entry name" value="HTH_LACI"/>
    <property type="match status" value="1"/>
</dbReference>
<dbReference type="RefSeq" id="WP_318702921.1">
    <property type="nucleotide sequence ID" value="NZ_CALWMU010000025.1"/>
</dbReference>
<dbReference type="CDD" id="cd19974">
    <property type="entry name" value="PBP1_LacI-like"/>
    <property type="match status" value="1"/>
</dbReference>
<feature type="domain" description="HTH lacI-type" evidence="4">
    <location>
        <begin position="5"/>
        <end position="60"/>
    </location>
</feature>
<dbReference type="GO" id="GO:0000976">
    <property type="term" value="F:transcription cis-regulatory region binding"/>
    <property type="evidence" value="ECO:0007669"/>
    <property type="project" value="TreeGrafter"/>
</dbReference>
<dbReference type="Pfam" id="PF13377">
    <property type="entry name" value="Peripla_BP_3"/>
    <property type="match status" value="1"/>
</dbReference>
<dbReference type="GO" id="GO:0003700">
    <property type="term" value="F:DNA-binding transcription factor activity"/>
    <property type="evidence" value="ECO:0007669"/>
    <property type="project" value="TreeGrafter"/>
</dbReference>
<evidence type="ECO:0000256" key="3">
    <source>
        <dbReference type="ARBA" id="ARBA00023163"/>
    </source>
</evidence>
<dbReference type="SUPFAM" id="SSF47413">
    <property type="entry name" value="lambda repressor-like DNA-binding domains"/>
    <property type="match status" value="1"/>
</dbReference>
<dbReference type="CDD" id="cd01392">
    <property type="entry name" value="HTH_LacI"/>
    <property type="match status" value="1"/>
</dbReference>
<keyword evidence="3" id="KW-0804">Transcription</keyword>
<accession>A0A9D1R216</accession>
<keyword evidence="1" id="KW-0805">Transcription regulation</keyword>
<dbReference type="PANTHER" id="PTHR30146:SF109">
    <property type="entry name" value="HTH-TYPE TRANSCRIPTIONAL REGULATOR GALS"/>
    <property type="match status" value="1"/>
</dbReference>
<dbReference type="EMBL" id="DXGH01000003">
    <property type="protein sequence ID" value="HIW80058.1"/>
    <property type="molecule type" value="Genomic_DNA"/>
</dbReference>
<reference evidence="5" key="1">
    <citation type="journal article" date="2021" name="PeerJ">
        <title>Extensive microbial diversity within the chicken gut microbiome revealed by metagenomics and culture.</title>
        <authorList>
            <person name="Gilroy R."/>
            <person name="Ravi A."/>
            <person name="Getino M."/>
            <person name="Pursley I."/>
            <person name="Horton D.L."/>
            <person name="Alikhan N.F."/>
            <person name="Baker D."/>
            <person name="Gharbi K."/>
            <person name="Hall N."/>
            <person name="Watson M."/>
            <person name="Adriaenssens E.M."/>
            <person name="Foster-Nyarko E."/>
            <person name="Jarju S."/>
            <person name="Secka A."/>
            <person name="Antonio M."/>
            <person name="Oren A."/>
            <person name="Chaudhuri R.R."/>
            <person name="La Ragione R."/>
            <person name="Hildebrand F."/>
            <person name="Pallen M.J."/>
        </authorList>
    </citation>
    <scope>NUCLEOTIDE SEQUENCE</scope>
    <source>
        <strain evidence="5">CHK195-6426</strain>
    </source>
</reference>
<evidence type="ECO:0000313" key="5">
    <source>
        <dbReference type="EMBL" id="HIW80058.1"/>
    </source>
</evidence>
<gene>
    <name evidence="5" type="ORF">H9742_00790</name>
</gene>
<sequence>MGKIVRMADIAARLGVSTVTVSKALGDQKGVSEELRERIKQMAGEMGYKAPSANRSEEKKSYNIGVLVAEIYIEKYATFYWELYQKITTAAVKEDCFVLLEVLESAAEKELQDIKLIRENKIDGLIVLGSVSTEYLEQLCRGNDLPIVCMDFYDNKVKVDCVISNSFYGAYQLTNYLFDKGHQKIAFVGTLLATDSITDRYLGYQKSLMEHGVAVEKKWVIPDRDESRKCFDHITFPREMPTAFVCNCDLTASKVVKGLQERGLCVPGDVSVVGYDDYLYPGLCDVELTTYSVNMEKMAETGVEILRSRLGGDLGQIGIHVIEGGLVERDSVSPII</sequence>
<dbReference type="InterPro" id="IPR028082">
    <property type="entry name" value="Peripla_BP_I"/>
</dbReference>
<reference evidence="5" key="2">
    <citation type="submission" date="2021-04" db="EMBL/GenBank/DDBJ databases">
        <authorList>
            <person name="Gilroy R."/>
        </authorList>
    </citation>
    <scope>NUCLEOTIDE SEQUENCE</scope>
    <source>
        <strain evidence="5">CHK195-6426</strain>
    </source>
</reference>
<evidence type="ECO:0000259" key="4">
    <source>
        <dbReference type="PROSITE" id="PS50932"/>
    </source>
</evidence>
<organism evidence="5 6">
    <name type="scientific">Candidatus Acetatifactor stercoripullorum</name>
    <dbReference type="NCBI Taxonomy" id="2838414"/>
    <lineage>
        <taxon>Bacteria</taxon>
        <taxon>Bacillati</taxon>
        <taxon>Bacillota</taxon>
        <taxon>Clostridia</taxon>
        <taxon>Lachnospirales</taxon>
        <taxon>Lachnospiraceae</taxon>
        <taxon>Acetatifactor</taxon>
    </lineage>
</organism>
<dbReference type="Proteomes" id="UP000824265">
    <property type="component" value="Unassembled WGS sequence"/>
</dbReference>
<dbReference type="Pfam" id="PF00356">
    <property type="entry name" value="LacI"/>
    <property type="match status" value="1"/>
</dbReference>
<dbReference type="Gene3D" id="1.10.260.40">
    <property type="entry name" value="lambda repressor-like DNA-binding domains"/>
    <property type="match status" value="1"/>
</dbReference>
<dbReference type="InterPro" id="IPR010982">
    <property type="entry name" value="Lambda_DNA-bd_dom_sf"/>
</dbReference>
<dbReference type="Gene3D" id="3.40.50.2300">
    <property type="match status" value="2"/>
</dbReference>
<dbReference type="SUPFAM" id="SSF53822">
    <property type="entry name" value="Periplasmic binding protein-like I"/>
    <property type="match status" value="1"/>
</dbReference>